<protein>
    <submittedName>
        <fullName evidence="4">Metal binding domain of Ada</fullName>
    </submittedName>
</protein>
<dbReference type="GO" id="GO:0003677">
    <property type="term" value="F:DNA binding"/>
    <property type="evidence" value="ECO:0007669"/>
    <property type="project" value="InterPro"/>
</dbReference>
<dbReference type="Proteomes" id="UP000192738">
    <property type="component" value="Unassembled WGS sequence"/>
</dbReference>
<dbReference type="Gene3D" id="3.40.10.10">
    <property type="entry name" value="DNA Methylphosphotriester Repair Domain"/>
    <property type="match status" value="1"/>
</dbReference>
<evidence type="ECO:0000256" key="1">
    <source>
        <dbReference type="ARBA" id="ARBA00023159"/>
    </source>
</evidence>
<evidence type="ECO:0000313" key="4">
    <source>
        <dbReference type="EMBL" id="SMC67537.1"/>
    </source>
</evidence>
<gene>
    <name evidence="4" type="ORF">SAMN04488500_106301</name>
</gene>
<feature type="domain" description="Ada DNA repair metal-binding" evidence="3">
    <location>
        <begin position="40"/>
        <end position="89"/>
    </location>
</feature>
<proteinExistence type="predicted"/>
<organism evidence="4 5">
    <name type="scientific">Sporomusa malonica</name>
    <dbReference type="NCBI Taxonomy" id="112901"/>
    <lineage>
        <taxon>Bacteria</taxon>
        <taxon>Bacillati</taxon>
        <taxon>Bacillota</taxon>
        <taxon>Negativicutes</taxon>
        <taxon>Selenomonadales</taxon>
        <taxon>Sporomusaceae</taxon>
        <taxon>Sporomusa</taxon>
    </lineage>
</organism>
<feature type="signal peptide" evidence="2">
    <location>
        <begin position="1"/>
        <end position="23"/>
    </location>
</feature>
<dbReference type="GO" id="GO:0006355">
    <property type="term" value="P:regulation of DNA-templated transcription"/>
    <property type="evidence" value="ECO:0007669"/>
    <property type="project" value="InterPro"/>
</dbReference>
<reference evidence="4 5" key="1">
    <citation type="submission" date="2017-04" db="EMBL/GenBank/DDBJ databases">
        <authorList>
            <person name="Afonso C.L."/>
            <person name="Miller P.J."/>
            <person name="Scott M.A."/>
            <person name="Spackman E."/>
            <person name="Goraichik I."/>
            <person name="Dimitrov K.M."/>
            <person name="Suarez D.L."/>
            <person name="Swayne D.E."/>
        </authorList>
    </citation>
    <scope>NUCLEOTIDE SEQUENCE [LARGE SCALE GENOMIC DNA]</scope>
    <source>
        <strain evidence="4 5">DSM 5090</strain>
    </source>
</reference>
<dbReference type="SUPFAM" id="SSF57884">
    <property type="entry name" value="Ada DNA repair protein, N-terminal domain (N-Ada 10)"/>
    <property type="match status" value="1"/>
</dbReference>
<dbReference type="OrthoDB" id="4376109at2"/>
<dbReference type="GO" id="GO:0006281">
    <property type="term" value="P:DNA repair"/>
    <property type="evidence" value="ECO:0007669"/>
    <property type="project" value="InterPro"/>
</dbReference>
<accession>A0A1W2B3H2</accession>
<dbReference type="STRING" id="112901.SAMN04488500_106301"/>
<dbReference type="GO" id="GO:0008270">
    <property type="term" value="F:zinc ion binding"/>
    <property type="evidence" value="ECO:0007669"/>
    <property type="project" value="InterPro"/>
</dbReference>
<keyword evidence="2" id="KW-0732">Signal</keyword>
<dbReference type="InterPro" id="IPR004026">
    <property type="entry name" value="Ada_DNA_repair_Zn-bd"/>
</dbReference>
<evidence type="ECO:0000313" key="5">
    <source>
        <dbReference type="Proteomes" id="UP000192738"/>
    </source>
</evidence>
<evidence type="ECO:0000259" key="3">
    <source>
        <dbReference type="Pfam" id="PF02805"/>
    </source>
</evidence>
<dbReference type="Pfam" id="PF02805">
    <property type="entry name" value="Ada_Zn_binding"/>
    <property type="match status" value="1"/>
</dbReference>
<dbReference type="EMBL" id="FWXI01000006">
    <property type="protein sequence ID" value="SMC67537.1"/>
    <property type="molecule type" value="Genomic_DNA"/>
</dbReference>
<sequence>MTKRLTALLLTLTLLLGMTAAVGAVALDDCNHNHFSPSSTAYIGASTTGKFHYTDCNRAQRIQDDHRIYFSSRDEAVNAGYMPCKVCKP</sequence>
<evidence type="ECO:0000256" key="2">
    <source>
        <dbReference type="SAM" id="SignalP"/>
    </source>
</evidence>
<feature type="chain" id="PRO_5013388995" evidence="2">
    <location>
        <begin position="24"/>
        <end position="89"/>
    </location>
</feature>
<dbReference type="GO" id="GO:0008168">
    <property type="term" value="F:methyltransferase activity"/>
    <property type="evidence" value="ECO:0007669"/>
    <property type="project" value="InterPro"/>
</dbReference>
<keyword evidence="1" id="KW-0010">Activator</keyword>
<dbReference type="RefSeq" id="WP_084575489.1">
    <property type="nucleotide sequence ID" value="NZ_CP155572.1"/>
</dbReference>
<dbReference type="AlphaFoldDB" id="A0A1W2B3H2"/>
<keyword evidence="5" id="KW-1185">Reference proteome</keyword>
<dbReference type="InterPro" id="IPR035451">
    <property type="entry name" value="Ada-like_dom_sf"/>
</dbReference>
<name>A0A1W2B3H2_9FIRM</name>